<evidence type="ECO:0000256" key="12">
    <source>
        <dbReference type="ARBA" id="ARBA00023136"/>
    </source>
</evidence>
<dbReference type="Gene3D" id="2.40.30.10">
    <property type="entry name" value="Translation factors"/>
    <property type="match status" value="1"/>
</dbReference>
<gene>
    <name evidence="15" type="ORF">CN311_13555</name>
</gene>
<proteinExistence type="predicted"/>
<evidence type="ECO:0000256" key="2">
    <source>
        <dbReference type="ARBA" id="ARBA00004141"/>
    </source>
</evidence>
<keyword evidence="16" id="KW-1185">Reference proteome</keyword>
<dbReference type="Pfam" id="PF01794">
    <property type="entry name" value="Ferric_reduct"/>
    <property type="match status" value="1"/>
</dbReference>
<keyword evidence="6" id="KW-0479">Metal-binding</keyword>
<feature type="transmembrane region" description="Helical" evidence="13">
    <location>
        <begin position="158"/>
        <end position="176"/>
    </location>
</feature>
<dbReference type="GO" id="GO:0050660">
    <property type="term" value="F:flavin adenine dinucleotide binding"/>
    <property type="evidence" value="ECO:0007669"/>
    <property type="project" value="TreeGrafter"/>
</dbReference>
<evidence type="ECO:0000256" key="11">
    <source>
        <dbReference type="ARBA" id="ARBA00023014"/>
    </source>
</evidence>
<keyword evidence="3" id="KW-0285">Flavoprotein</keyword>
<keyword evidence="7" id="KW-0274">FAD</keyword>
<evidence type="ECO:0000256" key="1">
    <source>
        <dbReference type="ARBA" id="ARBA00001974"/>
    </source>
</evidence>
<evidence type="ECO:0000256" key="3">
    <source>
        <dbReference type="ARBA" id="ARBA00022630"/>
    </source>
</evidence>
<keyword evidence="9" id="KW-0560">Oxidoreductase</keyword>
<evidence type="ECO:0000256" key="5">
    <source>
        <dbReference type="ARBA" id="ARBA00022714"/>
    </source>
</evidence>
<evidence type="ECO:0000256" key="6">
    <source>
        <dbReference type="ARBA" id="ARBA00022723"/>
    </source>
</evidence>
<reference evidence="15 16" key="1">
    <citation type="submission" date="2017-09" db="EMBL/GenBank/DDBJ databases">
        <title>Mesorhizobum sanjuanii sp. nov. isolated from nodules of Lotus tenuis in saline-alkaline lowlands of Flooding Pampa.</title>
        <authorList>
            <person name="Sannazzaro A.I."/>
            <person name="Torres Tejerizo G.A."/>
            <person name="Fontana F."/>
            <person name="Cumpa Velazquez L.M."/>
            <person name="Hansen L."/>
            <person name="Pistorio M."/>
            <person name="Estrella M.J."/>
        </authorList>
    </citation>
    <scope>NUCLEOTIDE SEQUENCE [LARGE SCALE GENOMIC DNA]</scope>
    <source>
        <strain evidence="15 16">BSA136</strain>
    </source>
</reference>
<feature type="domain" description="FAD-binding FR-type" evidence="14">
    <location>
        <begin position="181"/>
        <end position="281"/>
    </location>
</feature>
<dbReference type="PROSITE" id="PS51384">
    <property type="entry name" value="FAD_FR"/>
    <property type="match status" value="1"/>
</dbReference>
<feature type="transmembrane region" description="Helical" evidence="13">
    <location>
        <begin position="42"/>
        <end position="58"/>
    </location>
</feature>
<keyword evidence="5" id="KW-0001">2Fe-2S</keyword>
<evidence type="ECO:0000313" key="15">
    <source>
        <dbReference type="EMBL" id="PDQ20575.1"/>
    </source>
</evidence>
<evidence type="ECO:0000256" key="13">
    <source>
        <dbReference type="SAM" id="Phobius"/>
    </source>
</evidence>
<comment type="cofactor">
    <cofactor evidence="1">
        <name>FAD</name>
        <dbReference type="ChEBI" id="CHEBI:57692"/>
    </cofactor>
</comment>
<comment type="caution">
    <text evidence="15">The sequence shown here is derived from an EMBL/GenBank/DDBJ whole genome shotgun (WGS) entry which is preliminary data.</text>
</comment>
<keyword evidence="4 13" id="KW-0812">Transmembrane</keyword>
<dbReference type="SUPFAM" id="SSF52343">
    <property type="entry name" value="Ferredoxin reductase-like, C-terminal NADP-linked domain"/>
    <property type="match status" value="1"/>
</dbReference>
<dbReference type="Gene3D" id="3.40.50.80">
    <property type="entry name" value="Nucleotide-binding domain of ferredoxin-NADP reductase (FNR) module"/>
    <property type="match status" value="1"/>
</dbReference>
<evidence type="ECO:0000256" key="9">
    <source>
        <dbReference type="ARBA" id="ARBA00023002"/>
    </source>
</evidence>
<dbReference type="SUPFAM" id="SSF63380">
    <property type="entry name" value="Riboflavin synthase domain-like"/>
    <property type="match status" value="1"/>
</dbReference>
<feature type="transmembrane region" description="Helical" evidence="13">
    <location>
        <begin position="6"/>
        <end position="21"/>
    </location>
</feature>
<dbReference type="AlphaFoldDB" id="A0A2A6FFR9"/>
<evidence type="ECO:0000256" key="4">
    <source>
        <dbReference type="ARBA" id="ARBA00022692"/>
    </source>
</evidence>
<dbReference type="CDD" id="cd06198">
    <property type="entry name" value="FNR_like_3"/>
    <property type="match status" value="1"/>
</dbReference>
<keyword evidence="8 13" id="KW-1133">Transmembrane helix</keyword>
<dbReference type="EMBL" id="NWQG01000078">
    <property type="protein sequence ID" value="PDQ20575.1"/>
    <property type="molecule type" value="Genomic_DNA"/>
</dbReference>
<feature type="transmembrane region" description="Helical" evidence="13">
    <location>
        <begin position="102"/>
        <end position="121"/>
    </location>
</feature>
<comment type="subcellular location">
    <subcellularLocation>
        <location evidence="2">Membrane</location>
        <topology evidence="2">Multi-pass membrane protein</topology>
    </subcellularLocation>
</comment>
<keyword evidence="11" id="KW-0411">Iron-sulfur</keyword>
<dbReference type="GO" id="GO:0051537">
    <property type="term" value="F:2 iron, 2 sulfur cluster binding"/>
    <property type="evidence" value="ECO:0007669"/>
    <property type="project" value="UniProtKB-KW"/>
</dbReference>
<organism evidence="15 16">
    <name type="scientific">Mesorhizobium sanjuanii</name>
    <dbReference type="NCBI Taxonomy" id="2037900"/>
    <lineage>
        <taxon>Bacteria</taxon>
        <taxon>Pseudomonadati</taxon>
        <taxon>Pseudomonadota</taxon>
        <taxon>Alphaproteobacteria</taxon>
        <taxon>Hyphomicrobiales</taxon>
        <taxon>Phyllobacteriaceae</taxon>
        <taxon>Mesorhizobium</taxon>
    </lineage>
</organism>
<dbReference type="PANTHER" id="PTHR47354">
    <property type="entry name" value="NADH OXIDOREDUCTASE HCR"/>
    <property type="match status" value="1"/>
</dbReference>
<evidence type="ECO:0000256" key="7">
    <source>
        <dbReference type="ARBA" id="ARBA00022827"/>
    </source>
</evidence>
<accession>A0A2A6FFR9</accession>
<dbReference type="GO" id="GO:0016491">
    <property type="term" value="F:oxidoreductase activity"/>
    <property type="evidence" value="ECO:0007669"/>
    <property type="project" value="UniProtKB-KW"/>
</dbReference>
<keyword evidence="12 13" id="KW-0472">Membrane</keyword>
<dbReference type="PANTHER" id="PTHR47354:SF8">
    <property type="entry name" value="1,2-PHENYLACETYL-COA EPOXIDASE, SUBUNIT E"/>
    <property type="match status" value="1"/>
</dbReference>
<dbReference type="GO" id="GO:0016020">
    <property type="term" value="C:membrane"/>
    <property type="evidence" value="ECO:0007669"/>
    <property type="project" value="UniProtKB-SubCell"/>
</dbReference>
<dbReference type="InterPro" id="IPR013130">
    <property type="entry name" value="Fe3_Rdtase_TM_dom"/>
</dbReference>
<dbReference type="InterPro" id="IPR050415">
    <property type="entry name" value="MRET"/>
</dbReference>
<evidence type="ECO:0000256" key="8">
    <source>
        <dbReference type="ARBA" id="ARBA00022989"/>
    </source>
</evidence>
<keyword evidence="10" id="KW-0408">Iron</keyword>
<sequence length="409" mass="45247">MMQFSGVLAIAAMSVAMILSLRPRWPEIRLGGLDKMYRLHKWLGIGALGLAVLHWLWSEAPKWAIGLGLLGRPERGARPEITDSIQQFLLGFRGAAEGLGQWAFYGMVILLLVALIKLIPYHIFRYSHRLMPIAYLVLVFHAVILLDYGMWITPLGPVLAALMIGGSYSALVSLFGRIGVGRRVAGEIAEMRHYPGVHSLETVVKLGPGWAGHEAGQFAFATTNPFEGAHPYTIASAWNPSDPKVTFISKELGDHTTGLVDRLKVGQKVTVEGPYGCFTFDDGLPRQIWIGAGIGITPFVARLKQMASLQPKGGRPEIDLFHTTREVDERALERLAGDARAANVRLHLLIDSCHGTLTGERIRETVPDWREASVWFCGPSRFGTALQADFAAHGMPIKDRFHRELFELR</sequence>
<evidence type="ECO:0000256" key="10">
    <source>
        <dbReference type="ARBA" id="ARBA00023004"/>
    </source>
</evidence>
<evidence type="ECO:0000259" key="14">
    <source>
        <dbReference type="PROSITE" id="PS51384"/>
    </source>
</evidence>
<dbReference type="InterPro" id="IPR017938">
    <property type="entry name" value="Riboflavin_synthase-like_b-brl"/>
</dbReference>
<protein>
    <submittedName>
        <fullName evidence="15">Ferric reductase</fullName>
    </submittedName>
</protein>
<name>A0A2A6FFR9_9HYPH</name>
<feature type="transmembrane region" description="Helical" evidence="13">
    <location>
        <begin position="133"/>
        <end position="152"/>
    </location>
</feature>
<dbReference type="GO" id="GO:0046872">
    <property type="term" value="F:metal ion binding"/>
    <property type="evidence" value="ECO:0007669"/>
    <property type="project" value="UniProtKB-KW"/>
</dbReference>
<dbReference type="PRINTS" id="PR00409">
    <property type="entry name" value="PHDIOXRDTASE"/>
</dbReference>
<evidence type="ECO:0000313" key="16">
    <source>
        <dbReference type="Proteomes" id="UP000219182"/>
    </source>
</evidence>
<dbReference type="Proteomes" id="UP000219182">
    <property type="component" value="Unassembled WGS sequence"/>
</dbReference>
<dbReference type="InterPro" id="IPR039261">
    <property type="entry name" value="FNR_nucleotide-bd"/>
</dbReference>
<dbReference type="InterPro" id="IPR017927">
    <property type="entry name" value="FAD-bd_FR_type"/>
</dbReference>